<gene>
    <name evidence="3" type="ORF">B9Z19DRAFT_1047808</name>
</gene>
<name>A0A2T6ZTK3_TUBBO</name>
<dbReference type="Proteomes" id="UP000244722">
    <property type="component" value="Unassembled WGS sequence"/>
</dbReference>
<dbReference type="EMBL" id="NESQ01000106">
    <property type="protein sequence ID" value="PUU78811.1"/>
    <property type="molecule type" value="Genomic_DNA"/>
</dbReference>
<proteinExistence type="predicted"/>
<dbReference type="InterPro" id="IPR003615">
    <property type="entry name" value="HNH_nuc"/>
</dbReference>
<comment type="caution">
    <text evidence="3">The sequence shown here is derived from an EMBL/GenBank/DDBJ whole genome shotgun (WGS) entry which is preliminary data.</text>
</comment>
<dbReference type="InterPro" id="IPR057203">
    <property type="entry name" value="DUF7881"/>
</dbReference>
<keyword evidence="4" id="KW-1185">Reference proteome</keyword>
<accession>A0A2T6ZTK3</accession>
<dbReference type="Pfam" id="PF13391">
    <property type="entry name" value="HNH_2"/>
    <property type="match status" value="1"/>
</dbReference>
<organism evidence="3 4">
    <name type="scientific">Tuber borchii</name>
    <name type="common">White truffle</name>
    <dbReference type="NCBI Taxonomy" id="42251"/>
    <lineage>
        <taxon>Eukaryota</taxon>
        <taxon>Fungi</taxon>
        <taxon>Dikarya</taxon>
        <taxon>Ascomycota</taxon>
        <taxon>Pezizomycotina</taxon>
        <taxon>Pezizomycetes</taxon>
        <taxon>Pezizales</taxon>
        <taxon>Tuberaceae</taxon>
        <taxon>Tuber</taxon>
    </lineage>
</organism>
<protein>
    <submittedName>
        <fullName evidence="3">Uncharacterized protein</fullName>
    </submittedName>
</protein>
<evidence type="ECO:0000313" key="4">
    <source>
        <dbReference type="Proteomes" id="UP000244722"/>
    </source>
</evidence>
<evidence type="ECO:0000259" key="2">
    <source>
        <dbReference type="Pfam" id="PF25324"/>
    </source>
</evidence>
<sequence>MLPFSSIDFNRPVSPTVAAPIEQDRLARGAPPSCHTWRNANIYDSDRKDNLIGGLWIAEGITNANLYSMLEIFCTFNDTFYLRHFSGQLVKRDQNPLQPGDYLIATNGSITVTHEIPLLRNSPGSLQAGIRSESFRDAVRERDRRCILSDRLALMARYGYWDSFEATYIFPLEYEENWNDLGYRNWITVPPATKSDGSINSPQNGILLDLTESILFTSHQVSIDPDDNYKIVCFTPDTIGLNLAGRHLDQRFLEDPLRPVDQVLRWHFRQAVLIHVRGAGESAIGMYFPKPSCLDDYDWSEC</sequence>
<dbReference type="OrthoDB" id="2142759at2759"/>
<feature type="domain" description="HNH nuclease" evidence="1">
    <location>
        <begin position="163"/>
        <end position="224"/>
    </location>
</feature>
<dbReference type="STRING" id="42251.A0A2T6ZTK3"/>
<feature type="domain" description="DUF7881" evidence="2">
    <location>
        <begin position="37"/>
        <end position="111"/>
    </location>
</feature>
<evidence type="ECO:0000313" key="3">
    <source>
        <dbReference type="EMBL" id="PUU78811.1"/>
    </source>
</evidence>
<reference evidence="3 4" key="1">
    <citation type="submission" date="2017-04" db="EMBL/GenBank/DDBJ databases">
        <title>Draft genome sequence of Tuber borchii Vittad., a whitish edible truffle.</title>
        <authorList>
            <consortium name="DOE Joint Genome Institute"/>
            <person name="Murat C."/>
            <person name="Kuo A."/>
            <person name="Barry K.W."/>
            <person name="Clum A."/>
            <person name="Dockter R.B."/>
            <person name="Fauchery L."/>
            <person name="Iotti M."/>
            <person name="Kohler A."/>
            <person name="Labutti K."/>
            <person name="Lindquist E.A."/>
            <person name="Lipzen A."/>
            <person name="Ohm R.A."/>
            <person name="Wang M."/>
            <person name="Grigoriev I.V."/>
            <person name="Zambonelli A."/>
            <person name="Martin F.M."/>
        </authorList>
    </citation>
    <scope>NUCLEOTIDE SEQUENCE [LARGE SCALE GENOMIC DNA]</scope>
    <source>
        <strain evidence="3 4">Tbo3840</strain>
    </source>
</reference>
<evidence type="ECO:0000259" key="1">
    <source>
        <dbReference type="Pfam" id="PF13391"/>
    </source>
</evidence>
<dbReference type="AlphaFoldDB" id="A0A2T6ZTK3"/>
<dbReference type="Pfam" id="PF25324">
    <property type="entry name" value="DUF7881"/>
    <property type="match status" value="1"/>
</dbReference>